<keyword evidence="2" id="KW-1185">Reference proteome</keyword>
<dbReference type="Proteomes" id="UP000030661">
    <property type="component" value="Unassembled WGS sequence"/>
</dbReference>
<dbReference type="STRING" id="1499967.U27_00123"/>
<dbReference type="eggNOG" id="ENOG503327V">
    <property type="taxonomic scope" value="Bacteria"/>
</dbReference>
<organism evidence="1">
    <name type="scientific">Vecturithrix granuli</name>
    <dbReference type="NCBI Taxonomy" id="1499967"/>
    <lineage>
        <taxon>Bacteria</taxon>
        <taxon>Candidatus Moduliflexota</taxon>
        <taxon>Candidatus Vecturitrichia</taxon>
        <taxon>Candidatus Vecturitrichales</taxon>
        <taxon>Candidatus Vecturitrichaceae</taxon>
        <taxon>Candidatus Vecturithrix</taxon>
    </lineage>
</organism>
<dbReference type="AlphaFoldDB" id="A0A081C6M7"/>
<dbReference type="HOGENOM" id="CLU_890428_0_0_0"/>
<gene>
    <name evidence="1" type="ORF">U27_00123</name>
</gene>
<name>A0A081C6M7_VECG1</name>
<evidence type="ECO:0000313" key="1">
    <source>
        <dbReference type="EMBL" id="GAK60232.1"/>
    </source>
</evidence>
<protein>
    <submittedName>
        <fullName evidence="1">Uncharacterized protein</fullName>
    </submittedName>
</protein>
<evidence type="ECO:0000313" key="2">
    <source>
        <dbReference type="Proteomes" id="UP000030661"/>
    </source>
</evidence>
<reference evidence="1" key="1">
    <citation type="journal article" date="2015" name="PeerJ">
        <title>First genomic representation of candidate bacterial phylum KSB3 points to enhanced environmental sensing as a trigger of wastewater bulking.</title>
        <authorList>
            <person name="Sekiguchi Y."/>
            <person name="Ohashi A."/>
            <person name="Parks D.H."/>
            <person name="Yamauchi T."/>
            <person name="Tyson G.W."/>
            <person name="Hugenholtz P."/>
        </authorList>
    </citation>
    <scope>NUCLEOTIDE SEQUENCE [LARGE SCALE GENOMIC DNA]</scope>
</reference>
<proteinExistence type="predicted"/>
<sequence>MASTASETKWYSSTSSTQTMRTWSEVISSFQDVPAEFQPAFPGSETTFPYTVYVPADRLSFLQKRNAMLLCLCADRLVVLEALRDRVKTAVYPWQEILYLEQGRILLYSWLKVCSRSGASTATFNTVNVHQFEPIISTIRQTTTGSQSENGQKEQSLRELAKFDYLSTLNFKFMNFGRQSIQPGDTVVNIAYQPDRCLKTFTLFHKTLFSQYATGHLTILTGKELILITESKRTKMTHEPLYGGVFTYIPLQRIQKIAFYRDAEDSPCLMNISLSDAMHIEVEFARDNPDAEALKNVAKREKCEARILVSLD</sequence>
<dbReference type="EMBL" id="DF820472">
    <property type="protein sequence ID" value="GAK60232.1"/>
    <property type="molecule type" value="Genomic_DNA"/>
</dbReference>
<accession>A0A081C6M7</accession>